<evidence type="ECO:0000256" key="12">
    <source>
        <dbReference type="ARBA" id="ARBA00023136"/>
    </source>
</evidence>
<dbReference type="InterPro" id="IPR000829">
    <property type="entry name" value="DAGK"/>
</dbReference>
<dbReference type="AlphaFoldDB" id="A0A2U2PDK1"/>
<keyword evidence="12 19" id="KW-0472">Membrane</keyword>
<keyword evidence="18" id="KW-0460">Magnesium</keyword>
<name>A0A2U2PDK1_9SPHI</name>
<evidence type="ECO:0000256" key="18">
    <source>
        <dbReference type="PIRSR" id="PIRSR600829-4"/>
    </source>
</evidence>
<feature type="binding site" evidence="18">
    <location>
        <position position="70"/>
    </location>
    <ligand>
        <name>a divalent metal cation</name>
        <dbReference type="ChEBI" id="CHEBI:60240"/>
    </ligand>
</feature>
<evidence type="ECO:0000256" key="7">
    <source>
        <dbReference type="ARBA" id="ARBA00022741"/>
    </source>
</evidence>
<evidence type="ECO:0000256" key="8">
    <source>
        <dbReference type="ARBA" id="ARBA00022777"/>
    </source>
</evidence>
<dbReference type="GO" id="GO:0016301">
    <property type="term" value="F:kinase activity"/>
    <property type="evidence" value="ECO:0007669"/>
    <property type="project" value="UniProtKB-KW"/>
</dbReference>
<comment type="similarity">
    <text evidence="2">Belongs to the bacterial diacylglycerol kinase family.</text>
</comment>
<organism evidence="20 21">
    <name type="scientific">Pararcticibacter amylolyticus</name>
    <dbReference type="NCBI Taxonomy" id="2173175"/>
    <lineage>
        <taxon>Bacteria</taxon>
        <taxon>Pseudomonadati</taxon>
        <taxon>Bacteroidota</taxon>
        <taxon>Sphingobacteriia</taxon>
        <taxon>Sphingobacteriales</taxon>
        <taxon>Sphingobacteriaceae</taxon>
        <taxon>Pararcticibacter</taxon>
    </lineage>
</organism>
<keyword evidence="3" id="KW-1003">Cell membrane</keyword>
<dbReference type="CDD" id="cd14265">
    <property type="entry name" value="UDPK_IM_like"/>
    <property type="match status" value="1"/>
</dbReference>
<evidence type="ECO:0000256" key="5">
    <source>
        <dbReference type="ARBA" id="ARBA00022679"/>
    </source>
</evidence>
<feature type="binding site" evidence="17">
    <location>
        <position position="10"/>
    </location>
    <ligand>
        <name>ATP</name>
        <dbReference type="ChEBI" id="CHEBI:30616"/>
    </ligand>
</feature>
<evidence type="ECO:0000256" key="11">
    <source>
        <dbReference type="ARBA" id="ARBA00023098"/>
    </source>
</evidence>
<evidence type="ECO:0000256" key="10">
    <source>
        <dbReference type="ARBA" id="ARBA00022989"/>
    </source>
</evidence>
<feature type="transmembrane region" description="Helical" evidence="19">
    <location>
        <begin position="49"/>
        <end position="69"/>
    </location>
</feature>
<protein>
    <submittedName>
        <fullName evidence="20">Diacylglycerol kinase</fullName>
    </submittedName>
</protein>
<feature type="transmembrane region" description="Helical" evidence="19">
    <location>
        <begin position="89"/>
        <end position="111"/>
    </location>
</feature>
<evidence type="ECO:0000256" key="19">
    <source>
        <dbReference type="SAM" id="Phobius"/>
    </source>
</evidence>
<evidence type="ECO:0000313" key="21">
    <source>
        <dbReference type="Proteomes" id="UP000245647"/>
    </source>
</evidence>
<evidence type="ECO:0000256" key="3">
    <source>
        <dbReference type="ARBA" id="ARBA00022475"/>
    </source>
</evidence>
<keyword evidence="5" id="KW-0808">Transferase</keyword>
<accession>A0A2U2PDK1</accession>
<evidence type="ECO:0000256" key="13">
    <source>
        <dbReference type="ARBA" id="ARBA00023209"/>
    </source>
</evidence>
<dbReference type="GO" id="GO:0005524">
    <property type="term" value="F:ATP binding"/>
    <property type="evidence" value="ECO:0007669"/>
    <property type="project" value="UniProtKB-KW"/>
</dbReference>
<dbReference type="Proteomes" id="UP000245647">
    <property type="component" value="Unassembled WGS sequence"/>
</dbReference>
<dbReference type="GO" id="GO:0008654">
    <property type="term" value="P:phospholipid biosynthetic process"/>
    <property type="evidence" value="ECO:0007669"/>
    <property type="project" value="UniProtKB-KW"/>
</dbReference>
<evidence type="ECO:0000256" key="16">
    <source>
        <dbReference type="PIRSR" id="PIRSR600829-2"/>
    </source>
</evidence>
<dbReference type="OrthoDB" id="1493837at2"/>
<evidence type="ECO:0000256" key="15">
    <source>
        <dbReference type="PIRSR" id="PIRSR600829-1"/>
    </source>
</evidence>
<keyword evidence="4" id="KW-0444">Lipid biosynthesis</keyword>
<evidence type="ECO:0000256" key="14">
    <source>
        <dbReference type="ARBA" id="ARBA00023264"/>
    </source>
</evidence>
<feature type="transmembrane region" description="Helical" evidence="19">
    <location>
        <begin position="25"/>
        <end position="42"/>
    </location>
</feature>
<keyword evidence="9 17" id="KW-0067">ATP-binding</keyword>
<evidence type="ECO:0000256" key="1">
    <source>
        <dbReference type="ARBA" id="ARBA00004651"/>
    </source>
</evidence>
<dbReference type="EMBL" id="QEAS01000014">
    <property type="protein sequence ID" value="PWG79478.1"/>
    <property type="molecule type" value="Genomic_DNA"/>
</dbReference>
<keyword evidence="21" id="KW-1185">Reference proteome</keyword>
<feature type="binding site" evidence="16">
    <location>
        <position position="63"/>
    </location>
    <ligand>
        <name>substrate</name>
    </ligand>
</feature>
<evidence type="ECO:0000256" key="2">
    <source>
        <dbReference type="ARBA" id="ARBA00005967"/>
    </source>
</evidence>
<dbReference type="GO" id="GO:0046872">
    <property type="term" value="F:metal ion binding"/>
    <property type="evidence" value="ECO:0007669"/>
    <property type="project" value="UniProtKB-KW"/>
</dbReference>
<keyword evidence="18" id="KW-0479">Metal-binding</keyword>
<comment type="subcellular location">
    <subcellularLocation>
        <location evidence="1">Cell membrane</location>
        <topology evidence="1">Multi-pass membrane protein</topology>
    </subcellularLocation>
</comment>
<gene>
    <name evidence="20" type="ORF">DDR33_17125</name>
</gene>
<feature type="binding site" evidence="16">
    <location>
        <position position="92"/>
    </location>
    <ligand>
        <name>substrate</name>
    </ligand>
</feature>
<evidence type="ECO:0000256" key="17">
    <source>
        <dbReference type="PIRSR" id="PIRSR600829-3"/>
    </source>
</evidence>
<evidence type="ECO:0000256" key="6">
    <source>
        <dbReference type="ARBA" id="ARBA00022692"/>
    </source>
</evidence>
<feature type="active site" description="Proton acceptor" evidence="15">
    <location>
        <position position="63"/>
    </location>
</feature>
<evidence type="ECO:0000256" key="4">
    <source>
        <dbReference type="ARBA" id="ARBA00022516"/>
    </source>
</evidence>
<keyword evidence="6 19" id="KW-0812">Transmembrane</keyword>
<dbReference type="Pfam" id="PF01219">
    <property type="entry name" value="DAGK_prokar"/>
    <property type="match status" value="1"/>
</dbReference>
<evidence type="ECO:0000313" key="20">
    <source>
        <dbReference type="EMBL" id="PWG79478.1"/>
    </source>
</evidence>
<reference evidence="20 21" key="1">
    <citation type="submission" date="2018-04" db="EMBL/GenBank/DDBJ databases">
        <title>Pedobacter chongqingensis sp. nov., isolated from a rottenly hemp rope.</title>
        <authorList>
            <person name="Cai Y."/>
        </authorList>
    </citation>
    <scope>NUCLEOTIDE SEQUENCE [LARGE SCALE GENOMIC DNA]</scope>
    <source>
        <strain evidence="20 21">FJ4-8</strain>
    </source>
</reference>
<feature type="binding site" evidence="17">
    <location>
        <position position="70"/>
    </location>
    <ligand>
        <name>ATP</name>
        <dbReference type="ChEBI" id="CHEBI:30616"/>
    </ligand>
</feature>
<feature type="binding site" evidence="17">
    <location>
        <begin position="88"/>
        <end position="89"/>
    </location>
    <ligand>
        <name>ATP</name>
        <dbReference type="ChEBI" id="CHEBI:30616"/>
    </ligand>
</feature>
<dbReference type="InterPro" id="IPR033717">
    <property type="entry name" value="UDPK"/>
</dbReference>
<dbReference type="Gene3D" id="1.10.287.3610">
    <property type="match status" value="1"/>
</dbReference>
<keyword evidence="8 20" id="KW-0418">Kinase</keyword>
<dbReference type="RefSeq" id="WP_109417021.1">
    <property type="nucleotide sequence ID" value="NZ_QEAS01000014.1"/>
</dbReference>
<comment type="cofactor">
    <cofactor evidence="18">
        <name>Mg(2+)</name>
        <dbReference type="ChEBI" id="CHEBI:18420"/>
    </cofactor>
    <text evidence="18">Mn(2+), Zn(2+), Cd(2+) and Co(2+) support activity to lesser extents.</text>
</comment>
<keyword evidence="11" id="KW-0443">Lipid metabolism</keyword>
<keyword evidence="14" id="KW-1208">Phospholipid metabolism</keyword>
<dbReference type="PANTHER" id="PTHR34299:SF1">
    <property type="entry name" value="DIACYLGLYCEROL KINASE"/>
    <property type="match status" value="1"/>
</dbReference>
<keyword evidence="10 19" id="KW-1133">Transmembrane helix</keyword>
<proteinExistence type="inferred from homology"/>
<comment type="caution">
    <text evidence="20">The sequence shown here is derived from an EMBL/GenBank/DDBJ whole genome shotgun (WGS) entry which is preliminary data.</text>
</comment>
<keyword evidence="13" id="KW-0594">Phospholipid biosynthesis</keyword>
<dbReference type="InterPro" id="IPR036945">
    <property type="entry name" value="DAGK_sf"/>
</dbReference>
<keyword evidence="7 17" id="KW-0547">Nucleotide-binding</keyword>
<dbReference type="PANTHER" id="PTHR34299">
    <property type="entry name" value="DIACYLGLYCEROL KINASE"/>
    <property type="match status" value="1"/>
</dbReference>
<sequence>MSKFFKGFQYAWQGLNYAFSTQINFRFHAFAAALIALCGFVADLSGAEWLWILLSVSLVIVCELFNTAIEVLVDIVSPGYSREAGIVKDLASAAVLISAIFAFITAIIIFIPKI</sequence>
<evidence type="ECO:0000256" key="9">
    <source>
        <dbReference type="ARBA" id="ARBA00022840"/>
    </source>
</evidence>
<dbReference type="GO" id="GO:0005886">
    <property type="term" value="C:plasma membrane"/>
    <property type="evidence" value="ECO:0007669"/>
    <property type="project" value="UniProtKB-SubCell"/>
</dbReference>